<evidence type="ECO:0000313" key="2">
    <source>
        <dbReference type="Proteomes" id="UP001189429"/>
    </source>
</evidence>
<evidence type="ECO:0000313" key="1">
    <source>
        <dbReference type="EMBL" id="CAK0881456.1"/>
    </source>
</evidence>
<proteinExistence type="predicted"/>
<keyword evidence="2" id="KW-1185">Reference proteome</keyword>
<dbReference type="Proteomes" id="UP001189429">
    <property type="component" value="Unassembled WGS sequence"/>
</dbReference>
<accession>A0ABN9W5Q9</accession>
<organism evidence="1 2">
    <name type="scientific">Prorocentrum cordatum</name>
    <dbReference type="NCBI Taxonomy" id="2364126"/>
    <lineage>
        <taxon>Eukaryota</taxon>
        <taxon>Sar</taxon>
        <taxon>Alveolata</taxon>
        <taxon>Dinophyceae</taxon>
        <taxon>Prorocentrales</taxon>
        <taxon>Prorocentraceae</taxon>
        <taxon>Prorocentrum</taxon>
    </lineage>
</organism>
<protein>
    <submittedName>
        <fullName evidence="1">Uncharacterized protein</fullName>
    </submittedName>
</protein>
<dbReference type="EMBL" id="CAUYUJ010018185">
    <property type="protein sequence ID" value="CAK0881456.1"/>
    <property type="molecule type" value="Genomic_DNA"/>
</dbReference>
<name>A0ABN9W5Q9_9DINO</name>
<comment type="caution">
    <text evidence="1">The sequence shown here is derived from an EMBL/GenBank/DDBJ whole genome shotgun (WGS) entry which is preliminary data.</text>
</comment>
<gene>
    <name evidence="1" type="ORF">PCOR1329_LOCUS64291</name>
</gene>
<feature type="non-terminal residue" evidence="1">
    <location>
        <position position="518"/>
    </location>
</feature>
<reference evidence="1" key="1">
    <citation type="submission" date="2023-10" db="EMBL/GenBank/DDBJ databases">
        <authorList>
            <person name="Chen Y."/>
            <person name="Shah S."/>
            <person name="Dougan E. K."/>
            <person name="Thang M."/>
            <person name="Chan C."/>
        </authorList>
    </citation>
    <scope>NUCLEOTIDE SEQUENCE [LARGE SCALE GENOMIC DNA]</scope>
</reference>
<sequence>VPCSGGVQLFLAPRYLKDSQHVYSMQVEVTRSVVAGSAHGVSFGKLYIRPPLQQAHVMCPRAGLWSFTDDAVTRCEGSATAAEEGLPRMAKVLKDGMSAQELICSCKTVLAASNSEPAASLSDSPAAMGTPHPASDNAVDLGIDTASGRCRVRTKASARIAAAARRWRRIMKLRRATARPTECRGLWATGTLPQSVYGHQVSGAPPGLVPQLRRRAGHAVAGAARGRCLASVLAAAVGLHDPRIALRVQLVASWRSLWFSDASLRGRIKRPWPRTLGAPRRAGKWRWRRVRGPMGALQATLLDVGWDPRAAAGWGRPTAEGVDDLRLLGAADDSSRACAGFGGALVRRIWQCPANVGEEFESTAAHVPRAFAGHEALPAMRLRGAPASCATTPVFCDQRAKQAAVSLGADSALESTRRDDGFAVVCGDGSVGKCSDDPRRRRSATIIAAMGQDEDGLWTDLRLFRAVPAPGRWQTVPRAEILGFALALESVGGNVGYVTDHEPLWRCWEQSMSSVLPG</sequence>
<feature type="non-terminal residue" evidence="1">
    <location>
        <position position="1"/>
    </location>
</feature>